<dbReference type="Proteomes" id="UP001644719">
    <property type="component" value="Unassembled WGS sequence"/>
</dbReference>
<organism evidence="1 2">
    <name type="scientific">Blautia faecis</name>
    <dbReference type="NCBI Taxonomy" id="871665"/>
    <lineage>
        <taxon>Bacteria</taxon>
        <taxon>Bacillati</taxon>
        <taxon>Bacillota</taxon>
        <taxon>Clostridia</taxon>
        <taxon>Lachnospirales</taxon>
        <taxon>Lachnospiraceae</taxon>
        <taxon>Blautia</taxon>
    </lineage>
</organism>
<keyword evidence="2" id="KW-1185">Reference proteome</keyword>
<gene>
    <name evidence="1" type="ORF">G5B17_02230</name>
</gene>
<evidence type="ECO:0000313" key="2">
    <source>
        <dbReference type="Proteomes" id="UP001644719"/>
    </source>
</evidence>
<sequence length="206" mass="23924">MDKLQTKQELLAKLTALTSVPDDNNIYLKEKVKKALLKSPELLYAFHNLDLEDTELFNPDGTINYTGDWSMYYGEEGNIHPHFYLPNTQDKVRHHLCFKTEFTDIPKYNQIMCYMNVTFLVMVDVRDAIDPLTGIARHDLIGSILRERFNWSNIFGAHCNIVSDKESFTDSNYIIRTIVLEQETTNNITGIRNGKRQVINKQTWTS</sequence>
<evidence type="ECO:0000313" key="1">
    <source>
        <dbReference type="EMBL" id="NSG84276.1"/>
    </source>
</evidence>
<proteinExistence type="predicted"/>
<name>A0ABX2H309_9FIRM</name>
<protein>
    <submittedName>
        <fullName evidence="1">Uncharacterized protein</fullName>
    </submittedName>
</protein>
<dbReference type="EMBL" id="JAAITS010000004">
    <property type="protein sequence ID" value="NSG84276.1"/>
    <property type="molecule type" value="Genomic_DNA"/>
</dbReference>
<accession>A0ABX2H309</accession>
<dbReference type="RefSeq" id="WP_173769265.1">
    <property type="nucleotide sequence ID" value="NZ_JAAITS010000004.1"/>
</dbReference>
<comment type="caution">
    <text evidence="1">The sequence shown here is derived from an EMBL/GenBank/DDBJ whole genome shotgun (WGS) entry which is preliminary data.</text>
</comment>
<reference evidence="1 2" key="1">
    <citation type="journal article" date="2020" name="Cell Host Microbe">
        <title>Functional and Genomic Variation between Human-Derived Isolates of Lachnospiraceae Reveals Inter- and Intra-Species Diversity.</title>
        <authorList>
            <person name="Sorbara M.T."/>
            <person name="Littmann E.R."/>
            <person name="Fontana E."/>
            <person name="Moody T.U."/>
            <person name="Kohout C.E."/>
            <person name="Gjonbalaj M."/>
            <person name="Eaton V."/>
            <person name="Seok R."/>
            <person name="Leiner I.M."/>
            <person name="Pamer E.G."/>
        </authorList>
    </citation>
    <scope>NUCLEOTIDE SEQUENCE [LARGE SCALE GENOMIC DNA]</scope>
    <source>
        <strain evidence="1 2">MSK.17.74</strain>
    </source>
</reference>